<proteinExistence type="predicted"/>
<keyword evidence="2" id="KW-0472">Membrane</keyword>
<feature type="transmembrane region" description="Helical" evidence="2">
    <location>
        <begin position="12"/>
        <end position="34"/>
    </location>
</feature>
<feature type="transmembrane region" description="Helical" evidence="2">
    <location>
        <begin position="54"/>
        <end position="75"/>
    </location>
</feature>
<keyword evidence="2" id="KW-0812">Transmembrane</keyword>
<gene>
    <name evidence="3" type="ORF">ACFQGL_23810</name>
</gene>
<dbReference type="RefSeq" id="WP_377514586.1">
    <property type="nucleotide sequence ID" value="NZ_JBHSQS010000016.1"/>
</dbReference>
<organism evidence="3 4">
    <name type="scientific">Micromonospora vulcania</name>
    <dbReference type="NCBI Taxonomy" id="1441873"/>
    <lineage>
        <taxon>Bacteria</taxon>
        <taxon>Bacillati</taxon>
        <taxon>Actinomycetota</taxon>
        <taxon>Actinomycetes</taxon>
        <taxon>Micromonosporales</taxon>
        <taxon>Micromonosporaceae</taxon>
        <taxon>Micromonospora</taxon>
    </lineage>
</organism>
<evidence type="ECO:0000256" key="2">
    <source>
        <dbReference type="SAM" id="Phobius"/>
    </source>
</evidence>
<evidence type="ECO:0000313" key="3">
    <source>
        <dbReference type="EMBL" id="MFC5926365.1"/>
    </source>
</evidence>
<evidence type="ECO:0000313" key="4">
    <source>
        <dbReference type="Proteomes" id="UP001596226"/>
    </source>
</evidence>
<protein>
    <recommendedName>
        <fullName evidence="5">PASTA domain-containing protein</fullName>
    </recommendedName>
</protein>
<name>A0ABW1HAE4_9ACTN</name>
<sequence length="324" mass="33364">MAKNKGAGTVLGAIAVVALALLLAPIVGAVWGLWVVATWVVRRGSEEGPSNGKAVGGAVVALASVAFGAAFYPAVFARQDGVSASTSSMAASPAPSRSPSVAPSTLVPPTVPYAVGNKPYAATELIGGVGLRSTVRDASPLDRHVLVEKNWLVVAMEPPAGTPVARGSEVTVLVLKNEEAAWFAAHPKMPRLPKGMPAGSLSSNNGVLAGMSELVLYRYAKGQAPKSATEPNDKYTIDGWEPAEETRARAGLKMAYESGSVVVDGIPAAGQVLRPGRLIVVTVKDAPKISGQGNSGGRLPSVPRNNDGDDDVNVPGWLCPTRFC</sequence>
<accession>A0ABW1HAE4</accession>
<dbReference type="Proteomes" id="UP001596226">
    <property type="component" value="Unassembled WGS sequence"/>
</dbReference>
<keyword evidence="4" id="KW-1185">Reference proteome</keyword>
<evidence type="ECO:0000256" key="1">
    <source>
        <dbReference type="SAM" id="MobiDB-lite"/>
    </source>
</evidence>
<evidence type="ECO:0008006" key="5">
    <source>
        <dbReference type="Google" id="ProtNLM"/>
    </source>
</evidence>
<comment type="caution">
    <text evidence="3">The sequence shown here is derived from an EMBL/GenBank/DDBJ whole genome shotgun (WGS) entry which is preliminary data.</text>
</comment>
<reference evidence="4" key="1">
    <citation type="journal article" date="2019" name="Int. J. Syst. Evol. Microbiol.">
        <title>The Global Catalogue of Microorganisms (GCM) 10K type strain sequencing project: providing services to taxonomists for standard genome sequencing and annotation.</title>
        <authorList>
            <consortium name="The Broad Institute Genomics Platform"/>
            <consortium name="The Broad Institute Genome Sequencing Center for Infectious Disease"/>
            <person name="Wu L."/>
            <person name="Ma J."/>
        </authorList>
    </citation>
    <scope>NUCLEOTIDE SEQUENCE [LARGE SCALE GENOMIC DNA]</scope>
    <source>
        <strain evidence="4">CGMCC 4.7144</strain>
    </source>
</reference>
<dbReference type="EMBL" id="JBHSQS010000016">
    <property type="protein sequence ID" value="MFC5926365.1"/>
    <property type="molecule type" value="Genomic_DNA"/>
</dbReference>
<feature type="region of interest" description="Disordered" evidence="1">
    <location>
        <begin position="289"/>
        <end position="309"/>
    </location>
</feature>
<keyword evidence="2" id="KW-1133">Transmembrane helix</keyword>
<dbReference type="Gene3D" id="3.30.10.20">
    <property type="match status" value="1"/>
</dbReference>